<protein>
    <recommendedName>
        <fullName evidence="6">Calcineurin-like phosphoesterase domain-containing protein</fullName>
    </recommendedName>
</protein>
<dbReference type="InterPro" id="IPR029052">
    <property type="entry name" value="Metallo-depent_PP-like"/>
</dbReference>
<gene>
    <name evidence="4" type="ORF">NP493_1004g00009</name>
</gene>
<dbReference type="Proteomes" id="UP001209878">
    <property type="component" value="Unassembled WGS sequence"/>
</dbReference>
<dbReference type="InterPro" id="IPR056229">
    <property type="entry name" value="Ig_TMM62"/>
</dbReference>
<keyword evidence="1" id="KW-1133">Transmembrane helix</keyword>
<evidence type="ECO:0000313" key="4">
    <source>
        <dbReference type="EMBL" id="KAK2171851.1"/>
    </source>
</evidence>
<dbReference type="PANTHER" id="PTHR14795:SF0">
    <property type="entry name" value="TRANSMEMBRANE PROTEIN 62"/>
    <property type="match status" value="1"/>
</dbReference>
<feature type="transmembrane region" description="Helical" evidence="1">
    <location>
        <begin position="618"/>
        <end position="641"/>
    </location>
</feature>
<keyword evidence="5" id="KW-1185">Reference proteome</keyword>
<evidence type="ECO:0000259" key="3">
    <source>
        <dbReference type="Pfam" id="PF24394"/>
    </source>
</evidence>
<evidence type="ECO:0000259" key="2">
    <source>
        <dbReference type="Pfam" id="PF24384"/>
    </source>
</evidence>
<sequence>MMVLHMLLTPRKCLMLLCAGAVVVVWISVSFFGDIAHVSGAQIPSRDVLMLSRGKIPPFPDDQMKHLDWFVQISDIHISRYRLRSISQDLLIFCNEHLDIIKPKVTVVSGDLTDARDYNWHRSKQELFEWKVYDSILQQAQVRNKTIWLDIRGNHDVFSVPSWSNSENMYRKFSMQGDHGRTYRYTYQSPDGDKTTFIAFDSTPDPGPRRPFNFFAVTTQEIEDEVEKLLTASQPSNVTILFGHYPSSVLGSKRMKQLMSRCMVYLCGHLHTFLGVVPHMHTRQHAGNLELELADWKKSRRYRVFAVDHGLFSFVDKTFDTWPVVLITNPKHAQFNMPHYEPLGRMVRSTHIRILVFTKESTHSVRVKVDNISLGNARHVSGPLYVLPWQPSAYASDIHQMEVEVTDTQGRTYMERQPFCLRGQCDISFPFFARFLLMTDFTTGIRVTFWALFAFTLLPLVLFKLMYRRLQVAVTGTWHTCPARWLQTLLRWGYLLGSTDSVFYPLIAYDIYVAVGPWFVGELLNGYVGACFVYGIFVNGSHIPGGLTYVLGSIQLCVCNIPLAPYLGHCLDVAVSEHRRPAPSRPLLTWLQRHFVFVWLLSWLAYAAVFVVCLPYGFLAALLCPVFTWAFPFVVYLRWLALRKGVASAKYLPQSSVEKLPSEAQMPDVASQ</sequence>
<comment type="caution">
    <text evidence="4">The sequence shown here is derived from an EMBL/GenBank/DDBJ whole genome shotgun (WGS) entry which is preliminary data.</text>
</comment>
<evidence type="ECO:0000313" key="5">
    <source>
        <dbReference type="Proteomes" id="UP001209878"/>
    </source>
</evidence>
<accession>A0AAD9NKQ2</accession>
<proteinExistence type="predicted"/>
<name>A0AAD9NKQ2_RIDPI</name>
<organism evidence="4 5">
    <name type="scientific">Ridgeia piscesae</name>
    <name type="common">Tubeworm</name>
    <dbReference type="NCBI Taxonomy" id="27915"/>
    <lineage>
        <taxon>Eukaryota</taxon>
        <taxon>Metazoa</taxon>
        <taxon>Spiralia</taxon>
        <taxon>Lophotrochozoa</taxon>
        <taxon>Annelida</taxon>
        <taxon>Polychaeta</taxon>
        <taxon>Sedentaria</taxon>
        <taxon>Canalipalpata</taxon>
        <taxon>Sabellida</taxon>
        <taxon>Siboglinidae</taxon>
        <taxon>Ridgeia</taxon>
    </lineage>
</organism>
<evidence type="ECO:0008006" key="6">
    <source>
        <dbReference type="Google" id="ProtNLM"/>
    </source>
</evidence>
<dbReference type="AlphaFoldDB" id="A0AAD9NKQ2"/>
<feature type="domain" description="TMEM62 Ig-like" evidence="2">
    <location>
        <begin position="321"/>
        <end position="424"/>
    </location>
</feature>
<feature type="domain" description="TMEM62 C-terminal" evidence="3">
    <location>
        <begin position="447"/>
        <end position="567"/>
    </location>
</feature>
<dbReference type="Pfam" id="PF24384">
    <property type="entry name" value="Ig_TMM62"/>
    <property type="match status" value="1"/>
</dbReference>
<dbReference type="Pfam" id="PF24394">
    <property type="entry name" value="TMEM62_C"/>
    <property type="match status" value="1"/>
</dbReference>
<evidence type="ECO:0000256" key="1">
    <source>
        <dbReference type="SAM" id="Phobius"/>
    </source>
</evidence>
<dbReference type="Gene3D" id="3.60.21.10">
    <property type="match status" value="1"/>
</dbReference>
<reference evidence="4" key="1">
    <citation type="journal article" date="2023" name="Mol. Biol. Evol.">
        <title>Third-Generation Sequencing Reveals the Adaptive Role of the Epigenome in Three Deep-Sea Polychaetes.</title>
        <authorList>
            <person name="Perez M."/>
            <person name="Aroh O."/>
            <person name="Sun Y."/>
            <person name="Lan Y."/>
            <person name="Juniper S.K."/>
            <person name="Young C.R."/>
            <person name="Angers B."/>
            <person name="Qian P.Y."/>
        </authorList>
    </citation>
    <scope>NUCLEOTIDE SEQUENCE</scope>
    <source>
        <strain evidence="4">R07B-5</strain>
    </source>
</reference>
<keyword evidence="1" id="KW-0812">Transmembrane</keyword>
<dbReference type="SUPFAM" id="SSF56300">
    <property type="entry name" value="Metallo-dependent phosphatases"/>
    <property type="match status" value="1"/>
</dbReference>
<dbReference type="PANTHER" id="PTHR14795">
    <property type="entry name" value="HELICASE RELATED"/>
    <property type="match status" value="1"/>
</dbReference>
<dbReference type="InterPro" id="IPR056230">
    <property type="entry name" value="TMEM62_C"/>
</dbReference>
<feature type="transmembrane region" description="Helical" evidence="1">
    <location>
        <begin position="595"/>
        <end position="612"/>
    </location>
</feature>
<dbReference type="EMBL" id="JAODUO010001018">
    <property type="protein sequence ID" value="KAK2171851.1"/>
    <property type="molecule type" value="Genomic_DNA"/>
</dbReference>
<feature type="transmembrane region" description="Helical" evidence="1">
    <location>
        <begin position="447"/>
        <end position="467"/>
    </location>
</feature>
<keyword evidence="1" id="KW-0472">Membrane</keyword>